<evidence type="ECO:0000259" key="2">
    <source>
        <dbReference type="PROSITE" id="PS50076"/>
    </source>
</evidence>
<dbReference type="GO" id="GO:0071218">
    <property type="term" value="P:cellular response to misfolded protein"/>
    <property type="evidence" value="ECO:0007669"/>
    <property type="project" value="TreeGrafter"/>
</dbReference>
<dbReference type="InterPro" id="IPR036869">
    <property type="entry name" value="J_dom_sf"/>
</dbReference>
<sequence>MTSTSQEPDYYEVLQVSRDADSKTIASSYKRLALTTHPDKNTAKNANAAFQLLHEAYSVLLDPNTRQAYDAKCHTFKSASARHSASQPNGERPNNSKEKDTDKDLESKLRQCKDEIRNSKRRLDVARERMLRLCTDIARLNNEIHLMEQEKAYTGQVMWNYLISFLPGRVTRLEQQKQDQDRSYRERLAARRIKDAEQSTLHAEIQALGRLVDSHVGQAFKIELEIRRRKEEAVNILQEAYLRHLAKIRAERESTKRAQAQERTQHTSQRVVCEHKAWWMKVEGRFRCSRCLTETRRFAFKCPGCDKIACASCRESLKRGYGWS</sequence>
<dbReference type="EMBL" id="LJBN01000183">
    <property type="protein sequence ID" value="OOQ84278.1"/>
    <property type="molecule type" value="Genomic_DNA"/>
</dbReference>
<evidence type="ECO:0000313" key="4">
    <source>
        <dbReference type="Proteomes" id="UP000190744"/>
    </source>
</evidence>
<dbReference type="PROSITE" id="PS50076">
    <property type="entry name" value="DNAJ_2"/>
    <property type="match status" value="1"/>
</dbReference>
<feature type="compositionally biased region" description="Basic and acidic residues" evidence="1">
    <location>
        <begin position="94"/>
        <end position="109"/>
    </location>
</feature>
<reference evidence="4" key="1">
    <citation type="submission" date="2015-09" db="EMBL/GenBank/DDBJ databases">
        <authorList>
            <person name="Fill T.P."/>
            <person name="Baretta J.F."/>
            <person name="de Almeida L.G."/>
            <person name="Rocha M."/>
            <person name="de Souza D.H."/>
            <person name="Malavazi I."/>
            <person name="Cerdeira L.T."/>
            <person name="Hong H."/>
            <person name="Samborskyy M."/>
            <person name="de Vasconcelos A.T."/>
            <person name="Leadlay P."/>
            <person name="Rodrigues-Filho E."/>
        </authorList>
    </citation>
    <scope>NUCLEOTIDE SEQUENCE [LARGE SCALE GENOMIC DNA]</scope>
    <source>
        <strain evidence="4">LaBioMMi 136</strain>
    </source>
</reference>
<evidence type="ECO:0000256" key="1">
    <source>
        <dbReference type="SAM" id="MobiDB-lite"/>
    </source>
</evidence>
<dbReference type="Proteomes" id="UP000190744">
    <property type="component" value="Unassembled WGS sequence"/>
</dbReference>
<accession>A0A1S9RGU1</accession>
<dbReference type="SMART" id="SM00271">
    <property type="entry name" value="DnaJ"/>
    <property type="match status" value="1"/>
</dbReference>
<comment type="caution">
    <text evidence="3">The sequence shown here is derived from an EMBL/GenBank/DDBJ whole genome shotgun (WGS) entry which is preliminary data.</text>
</comment>
<dbReference type="CDD" id="cd06257">
    <property type="entry name" value="DnaJ"/>
    <property type="match status" value="1"/>
</dbReference>
<dbReference type="PANTHER" id="PTHR43908:SF3">
    <property type="entry name" value="AT29763P-RELATED"/>
    <property type="match status" value="1"/>
</dbReference>
<dbReference type="Pfam" id="PF00226">
    <property type="entry name" value="DnaJ"/>
    <property type="match status" value="1"/>
</dbReference>
<dbReference type="InterPro" id="IPR001623">
    <property type="entry name" value="DnaJ_domain"/>
</dbReference>
<dbReference type="GO" id="GO:0030544">
    <property type="term" value="F:Hsp70 protein binding"/>
    <property type="evidence" value="ECO:0007669"/>
    <property type="project" value="TreeGrafter"/>
</dbReference>
<protein>
    <recommendedName>
        <fullName evidence="2">J domain-containing protein</fullName>
    </recommendedName>
</protein>
<feature type="compositionally biased region" description="Polar residues" evidence="1">
    <location>
        <begin position="79"/>
        <end position="93"/>
    </location>
</feature>
<dbReference type="PRINTS" id="PR00625">
    <property type="entry name" value="JDOMAIN"/>
</dbReference>
<dbReference type="GO" id="GO:0005789">
    <property type="term" value="C:endoplasmic reticulum membrane"/>
    <property type="evidence" value="ECO:0007669"/>
    <property type="project" value="TreeGrafter"/>
</dbReference>
<feature type="region of interest" description="Disordered" evidence="1">
    <location>
        <begin position="79"/>
        <end position="109"/>
    </location>
</feature>
<gene>
    <name evidence="3" type="ORF">PEBR_33990</name>
</gene>
<proteinExistence type="predicted"/>
<dbReference type="AlphaFoldDB" id="A0A1S9RGU1"/>
<dbReference type="SUPFAM" id="SSF46565">
    <property type="entry name" value="Chaperone J-domain"/>
    <property type="match status" value="1"/>
</dbReference>
<feature type="domain" description="J" evidence="2">
    <location>
        <begin position="9"/>
        <end position="73"/>
    </location>
</feature>
<dbReference type="PANTHER" id="PTHR43908">
    <property type="entry name" value="AT29763P-RELATED"/>
    <property type="match status" value="1"/>
</dbReference>
<organism evidence="3 4">
    <name type="scientific">Penicillium brasilianum</name>
    <dbReference type="NCBI Taxonomy" id="104259"/>
    <lineage>
        <taxon>Eukaryota</taxon>
        <taxon>Fungi</taxon>
        <taxon>Dikarya</taxon>
        <taxon>Ascomycota</taxon>
        <taxon>Pezizomycotina</taxon>
        <taxon>Eurotiomycetes</taxon>
        <taxon>Eurotiomycetidae</taxon>
        <taxon>Eurotiales</taxon>
        <taxon>Aspergillaceae</taxon>
        <taxon>Penicillium</taxon>
    </lineage>
</organism>
<dbReference type="Gene3D" id="1.10.287.110">
    <property type="entry name" value="DnaJ domain"/>
    <property type="match status" value="1"/>
</dbReference>
<evidence type="ECO:0000313" key="3">
    <source>
        <dbReference type="EMBL" id="OOQ84278.1"/>
    </source>
</evidence>
<dbReference type="PROSITE" id="PS00636">
    <property type="entry name" value="DNAJ_1"/>
    <property type="match status" value="1"/>
</dbReference>
<name>A0A1S9RGU1_PENBI</name>
<dbReference type="InterPro" id="IPR051100">
    <property type="entry name" value="DnaJ_subfamily_B/C"/>
</dbReference>
<dbReference type="InterPro" id="IPR018253">
    <property type="entry name" value="DnaJ_domain_CS"/>
</dbReference>